<dbReference type="SUPFAM" id="SSF48452">
    <property type="entry name" value="TPR-like"/>
    <property type="match status" value="1"/>
</dbReference>
<name>A0AA49GH53_9BACT</name>
<evidence type="ECO:0000313" key="1">
    <source>
        <dbReference type="EMBL" id="WKK82056.2"/>
    </source>
</evidence>
<dbReference type="Gene3D" id="1.25.40.920">
    <property type="entry name" value="TRAP transporter T-component"/>
    <property type="match status" value="1"/>
</dbReference>
<dbReference type="AlphaFoldDB" id="A0AA49GH53"/>
<dbReference type="InterPro" id="IPR011990">
    <property type="entry name" value="TPR-like_helical_dom_sf"/>
</dbReference>
<proteinExistence type="predicted"/>
<protein>
    <recommendedName>
        <fullName evidence="2">Tetratricopeptide repeat protein</fullName>
    </recommendedName>
</protein>
<organism evidence="1">
    <name type="scientific">Marivirga arenosa</name>
    <dbReference type="NCBI Taxonomy" id="3059076"/>
    <lineage>
        <taxon>Bacteria</taxon>
        <taxon>Pseudomonadati</taxon>
        <taxon>Bacteroidota</taxon>
        <taxon>Cytophagia</taxon>
        <taxon>Cytophagales</taxon>
        <taxon>Marivirgaceae</taxon>
        <taxon>Marivirga</taxon>
    </lineage>
</organism>
<dbReference type="RefSeq" id="WP_322347883.1">
    <property type="nucleotide sequence ID" value="NZ_CP129968.2"/>
</dbReference>
<sequence length="257" mass="30142">MSYKTIILLLLFLIFQIHSYAQKSLDSAEYYLKHKHAEIKDGYATNTNINKAIYHFKQIKTEPERTIGLLKSYEFKASWTDCSQKEKKQIYKMAIDLAEEKTKEFPENGAIVYWYAANYARWANMLDIVEAAQNNVLNEIKKLSQKAITLDENYNQAGAIRLLGGMYLEVPNIPLIIEWPSDKKAQKLLKKAYKIAPEHTANQFLYAKALHKNDKNKKAEILFKDLIEKKSRKEYYLVDEKYINKGKEYFNDNFKVE</sequence>
<dbReference type="EMBL" id="CP129968">
    <property type="protein sequence ID" value="WKK82056.2"/>
    <property type="molecule type" value="Genomic_DNA"/>
</dbReference>
<dbReference type="Proteomes" id="UP001232019">
    <property type="component" value="Chromosome"/>
</dbReference>
<gene>
    <name evidence="1" type="ORF">QYS47_07845</name>
</gene>
<dbReference type="InterPro" id="IPR038537">
    <property type="entry name" value="TatT_sf"/>
</dbReference>
<reference evidence="1" key="1">
    <citation type="submission" date="2023-08" db="EMBL/GenBank/DDBJ databases">
        <title>Comparative genomics and taxonomic characterization of three novel marine species of genus Marivirga.</title>
        <authorList>
            <person name="Muhammad N."/>
            <person name="Kim S.-G."/>
        </authorList>
    </citation>
    <scope>NUCLEOTIDE SEQUENCE</scope>
    <source>
        <strain evidence="1">BKB1-2</strain>
    </source>
</reference>
<evidence type="ECO:0008006" key="2">
    <source>
        <dbReference type="Google" id="ProtNLM"/>
    </source>
</evidence>
<dbReference type="KEGG" id="marp:QYS47_07845"/>
<accession>A0AA49GH53</accession>